<dbReference type="AlphaFoldDB" id="A0AAV9S6U8"/>
<accession>A0AAV9S6U8</accession>
<dbReference type="EMBL" id="JAHHUM010000875">
    <property type="protein sequence ID" value="KAK5616689.1"/>
    <property type="molecule type" value="Genomic_DNA"/>
</dbReference>
<organism evidence="2 3">
    <name type="scientific">Crenichthys baileyi</name>
    <name type="common">White River springfish</name>
    <dbReference type="NCBI Taxonomy" id="28760"/>
    <lineage>
        <taxon>Eukaryota</taxon>
        <taxon>Metazoa</taxon>
        <taxon>Chordata</taxon>
        <taxon>Craniata</taxon>
        <taxon>Vertebrata</taxon>
        <taxon>Euteleostomi</taxon>
        <taxon>Actinopterygii</taxon>
        <taxon>Neopterygii</taxon>
        <taxon>Teleostei</taxon>
        <taxon>Neoteleostei</taxon>
        <taxon>Acanthomorphata</taxon>
        <taxon>Ovalentaria</taxon>
        <taxon>Atherinomorphae</taxon>
        <taxon>Cyprinodontiformes</taxon>
        <taxon>Goodeidae</taxon>
        <taxon>Crenichthys</taxon>
    </lineage>
</organism>
<keyword evidence="3" id="KW-1185">Reference proteome</keyword>
<feature type="region of interest" description="Disordered" evidence="1">
    <location>
        <begin position="1"/>
        <end position="159"/>
    </location>
</feature>
<evidence type="ECO:0000256" key="1">
    <source>
        <dbReference type="SAM" id="MobiDB-lite"/>
    </source>
</evidence>
<name>A0AAV9S6U8_9TELE</name>
<evidence type="ECO:0000313" key="2">
    <source>
        <dbReference type="EMBL" id="KAK5616689.1"/>
    </source>
</evidence>
<feature type="compositionally biased region" description="Pro residues" evidence="1">
    <location>
        <begin position="128"/>
        <end position="141"/>
    </location>
</feature>
<protein>
    <submittedName>
        <fullName evidence="2">Uncharacterized protein</fullName>
    </submittedName>
</protein>
<gene>
    <name evidence="2" type="ORF">CRENBAI_000521</name>
</gene>
<sequence length="159" mass="17323">MHQPGNWAGHANHASPSTTSQPLQCRHKTAPLPHPPNRQLQPSTRPRTIATKGSIEGRPPLHAKDRAPRQPHTQTPEVPQHAGHTHSCTTPSLEPSGPPTDGLGTEARDRDPRKSKRFQKSRNASPAPDNPQDPNPNPSPDPDQKARSFSRPPTPNGKQ</sequence>
<feature type="compositionally biased region" description="Polar residues" evidence="1">
    <location>
        <begin position="14"/>
        <end position="23"/>
    </location>
</feature>
<reference evidence="2 3" key="1">
    <citation type="submission" date="2021-06" db="EMBL/GenBank/DDBJ databases">
        <authorList>
            <person name="Palmer J.M."/>
        </authorList>
    </citation>
    <scope>NUCLEOTIDE SEQUENCE [LARGE SCALE GENOMIC DNA]</scope>
    <source>
        <strain evidence="2 3">MEX-2019</strain>
        <tissue evidence="2">Muscle</tissue>
    </source>
</reference>
<proteinExistence type="predicted"/>
<dbReference type="Proteomes" id="UP001311232">
    <property type="component" value="Unassembled WGS sequence"/>
</dbReference>
<comment type="caution">
    <text evidence="2">The sequence shown here is derived from an EMBL/GenBank/DDBJ whole genome shotgun (WGS) entry which is preliminary data.</text>
</comment>
<evidence type="ECO:0000313" key="3">
    <source>
        <dbReference type="Proteomes" id="UP001311232"/>
    </source>
</evidence>